<gene>
    <name evidence="1" type="ORF">CALVIDRAFT_559837</name>
</gene>
<organism evidence="1 2">
    <name type="scientific">Calocera viscosa (strain TUFC12733)</name>
    <dbReference type="NCBI Taxonomy" id="1330018"/>
    <lineage>
        <taxon>Eukaryota</taxon>
        <taxon>Fungi</taxon>
        <taxon>Dikarya</taxon>
        <taxon>Basidiomycota</taxon>
        <taxon>Agaricomycotina</taxon>
        <taxon>Dacrymycetes</taxon>
        <taxon>Dacrymycetales</taxon>
        <taxon>Dacrymycetaceae</taxon>
        <taxon>Calocera</taxon>
    </lineage>
</organism>
<reference evidence="1 2" key="1">
    <citation type="journal article" date="2016" name="Mol. Biol. Evol.">
        <title>Comparative Genomics of Early-Diverging Mushroom-Forming Fungi Provides Insights into the Origins of Lignocellulose Decay Capabilities.</title>
        <authorList>
            <person name="Nagy L.G."/>
            <person name="Riley R."/>
            <person name="Tritt A."/>
            <person name="Adam C."/>
            <person name="Daum C."/>
            <person name="Floudas D."/>
            <person name="Sun H."/>
            <person name="Yadav J.S."/>
            <person name="Pangilinan J."/>
            <person name="Larsson K.H."/>
            <person name="Matsuura K."/>
            <person name="Barry K."/>
            <person name="Labutti K."/>
            <person name="Kuo R."/>
            <person name="Ohm R.A."/>
            <person name="Bhattacharya S.S."/>
            <person name="Shirouzu T."/>
            <person name="Yoshinaga Y."/>
            <person name="Martin F.M."/>
            <person name="Grigoriev I.V."/>
            <person name="Hibbett D.S."/>
        </authorList>
    </citation>
    <scope>NUCLEOTIDE SEQUENCE [LARGE SCALE GENOMIC DNA]</scope>
    <source>
        <strain evidence="1 2">TUFC12733</strain>
    </source>
</reference>
<dbReference type="Proteomes" id="UP000076738">
    <property type="component" value="Unassembled WGS sequence"/>
</dbReference>
<evidence type="ECO:0000313" key="1">
    <source>
        <dbReference type="EMBL" id="KZP01203.1"/>
    </source>
</evidence>
<dbReference type="EMBL" id="KV417267">
    <property type="protein sequence ID" value="KZP01203.1"/>
    <property type="molecule type" value="Genomic_DNA"/>
</dbReference>
<evidence type="ECO:0000313" key="2">
    <source>
        <dbReference type="Proteomes" id="UP000076738"/>
    </source>
</evidence>
<dbReference type="OrthoDB" id="630895at2759"/>
<sequence length="184" mass="20926">MQDNITKNNEIQGHDDLKLWPDRLARRDDRGVPTVALLRQALPFLHLSPSGALYFPLPAPQSHNILTGPDTRIDGPAIVKAWNDPLIYRWTVGPSFPYLLEHAQEMRQKNVKTYETAVGRMCELAANEAGKEIKLDQTPLRFIREVGPSGSWMFIGDVGPMRCRCSEEHPLKEREKLSEENNAR</sequence>
<accession>A0A167RRU0</accession>
<protein>
    <submittedName>
        <fullName evidence="1">Uncharacterized protein</fullName>
    </submittedName>
</protein>
<name>A0A167RRU0_CALVF</name>
<proteinExistence type="predicted"/>
<dbReference type="AlphaFoldDB" id="A0A167RRU0"/>
<dbReference type="STRING" id="1330018.A0A167RRU0"/>
<keyword evidence="2" id="KW-1185">Reference proteome</keyword>